<dbReference type="PANTHER" id="PTHR32071:SF57">
    <property type="entry name" value="C4-DICARBOXYLATE TRANSPORT TRANSCRIPTIONAL REGULATORY PROTEIN DCTD"/>
    <property type="match status" value="1"/>
</dbReference>
<proteinExistence type="predicted"/>
<dbReference type="Pfam" id="PF00158">
    <property type="entry name" value="Sigma54_activat"/>
    <property type="match status" value="1"/>
</dbReference>
<evidence type="ECO:0000313" key="8">
    <source>
        <dbReference type="Proteomes" id="UP000193136"/>
    </source>
</evidence>
<dbReference type="OrthoDB" id="9814761at2"/>
<dbReference type="Gene3D" id="1.10.8.60">
    <property type="match status" value="1"/>
</dbReference>
<keyword evidence="2" id="KW-0067">ATP-binding</keyword>
<dbReference type="PROSITE" id="PS50045">
    <property type="entry name" value="SIGMA54_INTERACT_4"/>
    <property type="match status" value="1"/>
</dbReference>
<dbReference type="InterPro" id="IPR009057">
    <property type="entry name" value="Homeodomain-like_sf"/>
</dbReference>
<accession>A0A1X0YEN1</accession>
<dbReference type="EMBL" id="NAAD01000001">
    <property type="protein sequence ID" value="ORJ63543.1"/>
    <property type="molecule type" value="Genomic_DNA"/>
</dbReference>
<dbReference type="SUPFAM" id="SSF46689">
    <property type="entry name" value="Homeodomain-like"/>
    <property type="match status" value="1"/>
</dbReference>
<dbReference type="InterPro" id="IPR025944">
    <property type="entry name" value="Sigma_54_int_dom_CS"/>
</dbReference>
<keyword evidence="8" id="KW-1185">Reference proteome</keyword>
<evidence type="ECO:0000256" key="2">
    <source>
        <dbReference type="ARBA" id="ARBA00022840"/>
    </source>
</evidence>
<dbReference type="STRING" id="1969733.B5V00_01360"/>
<dbReference type="PRINTS" id="PR01590">
    <property type="entry name" value="HTHFIS"/>
</dbReference>
<dbReference type="AlphaFoldDB" id="A0A1X0YEN1"/>
<dbReference type="GO" id="GO:0005524">
    <property type="term" value="F:ATP binding"/>
    <property type="evidence" value="ECO:0007669"/>
    <property type="project" value="UniProtKB-KW"/>
</dbReference>
<dbReference type="GO" id="GO:0006355">
    <property type="term" value="P:regulation of DNA-templated transcription"/>
    <property type="evidence" value="ECO:0007669"/>
    <property type="project" value="InterPro"/>
</dbReference>
<dbReference type="PROSITE" id="PS00688">
    <property type="entry name" value="SIGMA54_INTERACT_3"/>
    <property type="match status" value="1"/>
</dbReference>
<dbReference type="InterPro" id="IPR002078">
    <property type="entry name" value="Sigma_54_int"/>
</dbReference>
<dbReference type="Gene3D" id="3.40.50.300">
    <property type="entry name" value="P-loop containing nucleotide triphosphate hydrolases"/>
    <property type="match status" value="1"/>
</dbReference>
<dbReference type="Gene3D" id="1.10.10.60">
    <property type="entry name" value="Homeodomain-like"/>
    <property type="match status" value="1"/>
</dbReference>
<keyword evidence="3" id="KW-0805">Transcription regulation</keyword>
<dbReference type="PROSITE" id="PS00676">
    <property type="entry name" value="SIGMA54_INTERACT_2"/>
    <property type="match status" value="1"/>
</dbReference>
<dbReference type="InterPro" id="IPR003593">
    <property type="entry name" value="AAA+_ATPase"/>
</dbReference>
<protein>
    <submittedName>
        <fullName evidence="7">Sigma-54-dependent Fis family transcriptional regulator</fullName>
    </submittedName>
</protein>
<dbReference type="CDD" id="cd00009">
    <property type="entry name" value="AAA"/>
    <property type="match status" value="1"/>
</dbReference>
<dbReference type="PANTHER" id="PTHR32071">
    <property type="entry name" value="TRANSCRIPTIONAL REGULATORY PROTEIN"/>
    <property type="match status" value="1"/>
</dbReference>
<dbReference type="RefSeq" id="WP_085008746.1">
    <property type="nucleotide sequence ID" value="NZ_NAAD01000001.1"/>
</dbReference>
<dbReference type="Proteomes" id="UP000193136">
    <property type="component" value="Unassembled WGS sequence"/>
</dbReference>
<reference evidence="7 8" key="1">
    <citation type="submission" date="2017-03" db="EMBL/GenBank/DDBJ databases">
        <title>Genome sequence of Geothermobacter sp. EPR-M, Deep-Sea Iron Reducer.</title>
        <authorList>
            <person name="Tully B."/>
            <person name="Savalia P."/>
            <person name="Abuyen K."/>
            <person name="Baughan C."/>
            <person name="Romero E."/>
            <person name="Ronkowski C."/>
            <person name="Torres B."/>
            <person name="Tremblay J."/>
            <person name="Trujillo A."/>
            <person name="Tyler M."/>
            <person name="Perez-Rodriguez I."/>
            <person name="Amend J."/>
        </authorList>
    </citation>
    <scope>NUCLEOTIDE SEQUENCE [LARGE SCALE GENOMIC DNA]</scope>
    <source>
        <strain evidence="7 8">EPR-M</strain>
    </source>
</reference>
<dbReference type="InterPro" id="IPR025662">
    <property type="entry name" value="Sigma_54_int_dom_ATP-bd_1"/>
</dbReference>
<evidence type="ECO:0000256" key="1">
    <source>
        <dbReference type="ARBA" id="ARBA00022741"/>
    </source>
</evidence>
<dbReference type="InterPro" id="IPR027417">
    <property type="entry name" value="P-loop_NTPase"/>
</dbReference>
<evidence type="ECO:0000313" key="7">
    <source>
        <dbReference type="EMBL" id="ORJ63543.1"/>
    </source>
</evidence>
<dbReference type="Pfam" id="PF25601">
    <property type="entry name" value="AAA_lid_14"/>
    <property type="match status" value="1"/>
</dbReference>
<evidence type="ECO:0000259" key="6">
    <source>
        <dbReference type="PROSITE" id="PS50045"/>
    </source>
</evidence>
<dbReference type="FunFam" id="3.40.50.300:FF:000006">
    <property type="entry name" value="DNA-binding transcriptional regulator NtrC"/>
    <property type="match status" value="1"/>
</dbReference>
<keyword evidence="4" id="KW-0238">DNA-binding</keyword>
<organism evidence="7 8">
    <name type="scientific">Geothermobacter hydrogeniphilus</name>
    <dbReference type="NCBI Taxonomy" id="1969733"/>
    <lineage>
        <taxon>Bacteria</taxon>
        <taxon>Pseudomonadati</taxon>
        <taxon>Thermodesulfobacteriota</taxon>
        <taxon>Desulfuromonadia</taxon>
        <taxon>Desulfuromonadales</taxon>
        <taxon>Geothermobacteraceae</taxon>
        <taxon>Geothermobacter</taxon>
    </lineage>
</organism>
<dbReference type="InterPro" id="IPR058031">
    <property type="entry name" value="AAA_lid_NorR"/>
</dbReference>
<dbReference type="SMART" id="SM00382">
    <property type="entry name" value="AAA"/>
    <property type="match status" value="1"/>
</dbReference>
<dbReference type="GO" id="GO:0043565">
    <property type="term" value="F:sequence-specific DNA binding"/>
    <property type="evidence" value="ECO:0007669"/>
    <property type="project" value="InterPro"/>
</dbReference>
<evidence type="ECO:0000256" key="5">
    <source>
        <dbReference type="ARBA" id="ARBA00023163"/>
    </source>
</evidence>
<keyword evidence="5" id="KW-0804">Transcription</keyword>
<dbReference type="InterPro" id="IPR025943">
    <property type="entry name" value="Sigma_54_int_dom_ATP-bd_2"/>
</dbReference>
<evidence type="ECO:0000256" key="3">
    <source>
        <dbReference type="ARBA" id="ARBA00023015"/>
    </source>
</evidence>
<sequence>MLRKSDGFEGIIGNSLRMQKLFSIIERVADDGESTVLIHGESGTGKELVARAVHSRSPRREKNFVPVNCAAIPDDLLESELFGYVKGAFTGATQNKMGRIQYAAGGTLFLDEIGDMKPSLQAKLLRVIQEKEYEPVGGVKPVPVNVRIVAATHRNLEQLVAEGKFREDLYYRLSVIPINIPPLRERKDDIILLLDSFIRVFNRGKRYGLKGFTERALNALVNYPWPGNVRELENLVQRLVVLHGGESVDLEDLPAKYAAHAVQPGTADRRKEEQLDNLAPIALHEALWNGDGINFNDLVDGLERQLISQALARTGGNKKEAARLLNLKRTTLIEKIKKKELETGIGLPQASCA</sequence>
<gene>
    <name evidence="7" type="ORF">B5V00_01360</name>
</gene>
<dbReference type="InterPro" id="IPR002197">
    <property type="entry name" value="HTH_Fis"/>
</dbReference>
<comment type="caution">
    <text evidence="7">The sequence shown here is derived from an EMBL/GenBank/DDBJ whole genome shotgun (WGS) entry which is preliminary data.</text>
</comment>
<dbReference type="Pfam" id="PF02954">
    <property type="entry name" value="HTH_8"/>
    <property type="match status" value="1"/>
</dbReference>
<dbReference type="PROSITE" id="PS00675">
    <property type="entry name" value="SIGMA54_INTERACT_1"/>
    <property type="match status" value="1"/>
</dbReference>
<feature type="domain" description="Sigma-54 factor interaction" evidence="6">
    <location>
        <begin position="11"/>
        <end position="241"/>
    </location>
</feature>
<evidence type="ECO:0000256" key="4">
    <source>
        <dbReference type="ARBA" id="ARBA00023125"/>
    </source>
</evidence>
<name>A0A1X0YEN1_9BACT</name>
<dbReference type="SUPFAM" id="SSF52540">
    <property type="entry name" value="P-loop containing nucleoside triphosphate hydrolases"/>
    <property type="match status" value="1"/>
</dbReference>
<keyword evidence="1" id="KW-0547">Nucleotide-binding</keyword>